<feature type="compositionally biased region" description="Basic and acidic residues" evidence="13">
    <location>
        <begin position="1"/>
        <end position="13"/>
    </location>
</feature>
<dbReference type="InterPro" id="IPR051842">
    <property type="entry name" value="uS12_prolyl_hydroxylase"/>
</dbReference>
<feature type="compositionally biased region" description="Acidic residues" evidence="13">
    <location>
        <begin position="492"/>
        <end position="515"/>
    </location>
</feature>
<dbReference type="PANTHER" id="PTHR12117:SF0">
    <property type="entry name" value="PROLYL 3-HYDROXYLASE OGFOD1"/>
    <property type="match status" value="1"/>
</dbReference>
<dbReference type="Pfam" id="PF13661">
    <property type="entry name" value="2OG-FeII_Oxy_4"/>
    <property type="match status" value="1"/>
</dbReference>
<dbReference type="GO" id="GO:0031543">
    <property type="term" value="F:peptidyl-proline dioxygenase activity"/>
    <property type="evidence" value="ECO:0007669"/>
    <property type="project" value="TreeGrafter"/>
</dbReference>
<accession>A0AAD8QAF8</accession>
<feature type="compositionally biased region" description="Acidic residues" evidence="13">
    <location>
        <begin position="629"/>
        <end position="648"/>
    </location>
</feature>
<gene>
    <name evidence="15" type="ORF">LY79DRAFT_666328</name>
</gene>
<dbReference type="GO" id="GO:0031418">
    <property type="term" value="F:L-ascorbic acid binding"/>
    <property type="evidence" value="ECO:0007669"/>
    <property type="project" value="UniProtKB-KW"/>
</dbReference>
<evidence type="ECO:0000259" key="14">
    <source>
        <dbReference type="PROSITE" id="PS51471"/>
    </source>
</evidence>
<dbReference type="Gene3D" id="2.60.120.620">
    <property type="entry name" value="q2cbj1_9rhob like domain"/>
    <property type="match status" value="2"/>
</dbReference>
<dbReference type="PANTHER" id="PTHR12117">
    <property type="entry name" value="HISTONE ACETYLTRANSFERASE COMPLEX"/>
    <property type="match status" value="1"/>
</dbReference>
<comment type="caution">
    <text evidence="15">The sequence shown here is derived from an EMBL/GenBank/DDBJ whole genome shotgun (WGS) entry which is preliminary data.</text>
</comment>
<keyword evidence="7" id="KW-0560">Oxidoreductase</keyword>
<keyword evidence="4" id="KW-0479">Metal-binding</keyword>
<protein>
    <recommendedName>
        <fullName evidence="12">uS12 prolyl 3,4-dihydroxylase</fullName>
    </recommendedName>
</protein>
<dbReference type="PROSITE" id="PS51471">
    <property type="entry name" value="FE2OG_OXY"/>
    <property type="match status" value="1"/>
</dbReference>
<evidence type="ECO:0000256" key="6">
    <source>
        <dbReference type="ARBA" id="ARBA00022964"/>
    </source>
</evidence>
<keyword evidence="8" id="KW-0408">Iron</keyword>
<comment type="similarity">
    <text evidence="3">Belongs to the TPA1 family.</text>
</comment>
<evidence type="ECO:0000256" key="8">
    <source>
        <dbReference type="ARBA" id="ARBA00023004"/>
    </source>
</evidence>
<evidence type="ECO:0000256" key="7">
    <source>
        <dbReference type="ARBA" id="ARBA00023002"/>
    </source>
</evidence>
<evidence type="ECO:0000256" key="11">
    <source>
        <dbReference type="ARBA" id="ARBA00051966"/>
    </source>
</evidence>
<comment type="cofactor">
    <cofactor evidence="1">
        <name>L-ascorbate</name>
        <dbReference type="ChEBI" id="CHEBI:38290"/>
    </cofactor>
</comment>
<dbReference type="InterPro" id="IPR039558">
    <property type="entry name" value="TPA1/OFD1_N"/>
</dbReference>
<evidence type="ECO:0000256" key="13">
    <source>
        <dbReference type="SAM" id="MobiDB-lite"/>
    </source>
</evidence>
<dbReference type="GO" id="GO:0005737">
    <property type="term" value="C:cytoplasm"/>
    <property type="evidence" value="ECO:0007669"/>
    <property type="project" value="TreeGrafter"/>
</dbReference>
<feature type="compositionally biased region" description="Low complexity" evidence="13">
    <location>
        <begin position="652"/>
        <end position="663"/>
    </location>
</feature>
<comment type="subcellular location">
    <subcellularLocation>
        <location evidence="2">Nucleus</location>
    </subcellularLocation>
</comment>
<dbReference type="InterPro" id="IPR005123">
    <property type="entry name" value="Oxoglu/Fe-dep_dioxygenase_dom"/>
</dbReference>
<evidence type="ECO:0000313" key="16">
    <source>
        <dbReference type="Proteomes" id="UP001230504"/>
    </source>
</evidence>
<reference evidence="15" key="1">
    <citation type="submission" date="2021-06" db="EMBL/GenBank/DDBJ databases">
        <title>Comparative genomics, transcriptomics and evolutionary studies reveal genomic signatures of adaptation to plant cell wall in hemibiotrophic fungi.</title>
        <authorList>
            <consortium name="DOE Joint Genome Institute"/>
            <person name="Baroncelli R."/>
            <person name="Diaz J.F."/>
            <person name="Benocci T."/>
            <person name="Peng M."/>
            <person name="Battaglia E."/>
            <person name="Haridas S."/>
            <person name="Andreopoulos W."/>
            <person name="Labutti K."/>
            <person name="Pangilinan J."/>
            <person name="Floch G.L."/>
            <person name="Makela M.R."/>
            <person name="Henrissat B."/>
            <person name="Grigoriev I.V."/>
            <person name="Crouch J.A."/>
            <person name="De Vries R.P."/>
            <person name="Sukno S.A."/>
            <person name="Thon M.R."/>
        </authorList>
    </citation>
    <scope>NUCLEOTIDE SEQUENCE</scope>
    <source>
        <strain evidence="15">CBS 125086</strain>
    </source>
</reference>
<dbReference type="GO" id="GO:0005506">
    <property type="term" value="F:iron ion binding"/>
    <property type="evidence" value="ECO:0007669"/>
    <property type="project" value="InterPro"/>
</dbReference>
<dbReference type="InterPro" id="IPR019601">
    <property type="entry name" value="Oxoglutarate/Fe-dep_Oase_C"/>
</dbReference>
<evidence type="ECO:0000313" key="15">
    <source>
        <dbReference type="EMBL" id="KAK1598002.1"/>
    </source>
</evidence>
<evidence type="ECO:0000256" key="1">
    <source>
        <dbReference type="ARBA" id="ARBA00001961"/>
    </source>
</evidence>
<dbReference type="SMART" id="SM00702">
    <property type="entry name" value="P4Hc"/>
    <property type="match status" value="1"/>
</dbReference>
<dbReference type="GO" id="GO:0010604">
    <property type="term" value="P:positive regulation of macromolecule metabolic process"/>
    <property type="evidence" value="ECO:0007669"/>
    <property type="project" value="UniProtKB-ARBA"/>
</dbReference>
<keyword evidence="5" id="KW-0847">Vitamin C</keyword>
<dbReference type="EMBL" id="JAHLJV010000006">
    <property type="protein sequence ID" value="KAK1598002.1"/>
    <property type="molecule type" value="Genomic_DNA"/>
</dbReference>
<keyword evidence="6" id="KW-0223">Dioxygenase</keyword>
<evidence type="ECO:0000256" key="9">
    <source>
        <dbReference type="ARBA" id="ARBA00023242"/>
    </source>
</evidence>
<name>A0AAD8QAF8_9PEZI</name>
<dbReference type="AlphaFoldDB" id="A0AAD8QAF8"/>
<feature type="region of interest" description="Disordered" evidence="13">
    <location>
        <begin position="477"/>
        <end position="576"/>
    </location>
</feature>
<evidence type="ECO:0000256" key="5">
    <source>
        <dbReference type="ARBA" id="ARBA00022896"/>
    </source>
</evidence>
<dbReference type="RefSeq" id="XP_060418747.1">
    <property type="nucleotide sequence ID" value="XM_060563203.1"/>
</dbReference>
<dbReference type="GeneID" id="85447443"/>
<comment type="catalytic activity">
    <reaction evidence="10">
        <text>[ribosomal protein uS12]-L-proline + 2-oxoglutarate + O2 = [ribosomal protein uS12]-(3S)-3-hydroxy-L-proline + succinate + CO2</text>
        <dbReference type="Rhea" id="RHEA:54156"/>
        <dbReference type="Rhea" id="RHEA-COMP:13816"/>
        <dbReference type="Rhea" id="RHEA-COMP:13818"/>
        <dbReference type="ChEBI" id="CHEBI:15379"/>
        <dbReference type="ChEBI" id="CHEBI:16526"/>
        <dbReference type="ChEBI" id="CHEBI:16810"/>
        <dbReference type="ChEBI" id="CHEBI:30031"/>
        <dbReference type="ChEBI" id="CHEBI:50342"/>
        <dbReference type="ChEBI" id="CHEBI:85428"/>
    </reaction>
</comment>
<sequence>MKRKADSRIDDKKASKKKLKTTLSPDVAKSRFRKGLFDKKVLDSYTHQYATSSPYKHSVINGLVNDDLLRSVRDEIRENVSFTPKETDIYKIHQSGDLANLDGLDDDALAKLPSLLSLRDAIYSETFRNYVSHITGCGPLSGRKTDMAINVYTPGCYLLCHDDVIGSRKVSYILYLTDPDTPWKPEWGGALRLFPVDERKGKDGEIAKTPAPDHTKVIPPAWNQLSFFAVQPGESFHDVEEVYHAETKEQLERDGGRIRMAISGWFHIPQVGEDGYVEGAEEKQVRNSGLMQLQGNPDQHDTPPARPVKVEKPRASLEGFDEAGLEFLLKYIAPTYLTPDTLEQISEHFEENSSITLSNILSKKFSARLREYIESQDKAPLPAASTAIEKESAWHVARPPHKHRFLYQQPAAADELRSSQEENPLTELLDHLLPSRQFREWLQVATGTIVESHEFLARRFRRGQDYTLATGHEGKPRLEFNLGITPSKGWGDEDEEGGSPEEQEEEDQEQEEEAEEKPNGKGKKRSKGKDKDKGKTKAKRKHEPEPEPEEELEVGGHEVYMAGDDGDEDEDAAVYKSSGDDDNILFFQAAAWNKLTLVLRDSGTLRFVKYVGRAAKGDRWDISGALDIKDEDEGEGEGGDAAGSEEEWNGFSDSPAAAESDSD</sequence>
<keyword evidence="16" id="KW-1185">Reference proteome</keyword>
<proteinExistence type="inferred from homology"/>
<dbReference type="GO" id="GO:0009896">
    <property type="term" value="P:positive regulation of catabolic process"/>
    <property type="evidence" value="ECO:0007669"/>
    <property type="project" value="UniProtKB-ARBA"/>
</dbReference>
<dbReference type="Proteomes" id="UP001230504">
    <property type="component" value="Unassembled WGS sequence"/>
</dbReference>
<dbReference type="GO" id="GO:0006449">
    <property type="term" value="P:regulation of translational termination"/>
    <property type="evidence" value="ECO:0007669"/>
    <property type="project" value="TreeGrafter"/>
</dbReference>
<feature type="domain" description="Fe2OG dioxygenase" evidence="14">
    <location>
        <begin position="143"/>
        <end position="268"/>
    </location>
</feature>
<keyword evidence="9" id="KW-0539">Nucleus</keyword>
<evidence type="ECO:0000256" key="10">
    <source>
        <dbReference type="ARBA" id="ARBA00047444"/>
    </source>
</evidence>
<evidence type="ECO:0000256" key="3">
    <source>
        <dbReference type="ARBA" id="ARBA00007443"/>
    </source>
</evidence>
<evidence type="ECO:0000256" key="12">
    <source>
        <dbReference type="ARBA" id="ARBA00081607"/>
    </source>
</evidence>
<organism evidence="15 16">
    <name type="scientific">Colletotrichum navitas</name>
    <dbReference type="NCBI Taxonomy" id="681940"/>
    <lineage>
        <taxon>Eukaryota</taxon>
        <taxon>Fungi</taxon>
        <taxon>Dikarya</taxon>
        <taxon>Ascomycota</taxon>
        <taxon>Pezizomycotina</taxon>
        <taxon>Sordariomycetes</taxon>
        <taxon>Hypocreomycetidae</taxon>
        <taxon>Glomerellales</taxon>
        <taxon>Glomerellaceae</taxon>
        <taxon>Colletotrichum</taxon>
        <taxon>Colletotrichum graminicola species complex</taxon>
    </lineage>
</organism>
<evidence type="ECO:0000256" key="2">
    <source>
        <dbReference type="ARBA" id="ARBA00004123"/>
    </source>
</evidence>
<evidence type="ECO:0000256" key="4">
    <source>
        <dbReference type="ARBA" id="ARBA00022723"/>
    </source>
</evidence>
<dbReference type="Pfam" id="PF10637">
    <property type="entry name" value="Ofd1_CTDD"/>
    <property type="match status" value="1"/>
</dbReference>
<dbReference type="FunFam" id="2.60.120.620:FF:000014">
    <property type="entry name" value="Prolyl 3,4-dihydroxylase TPA1"/>
    <property type="match status" value="1"/>
</dbReference>
<feature type="region of interest" description="Disordered" evidence="13">
    <location>
        <begin position="1"/>
        <end position="22"/>
    </location>
</feature>
<dbReference type="InterPro" id="IPR006620">
    <property type="entry name" value="Pro_4_hyd_alph"/>
</dbReference>
<comment type="catalytic activity">
    <reaction evidence="11">
        <text>[ribosomal protein uS12]-(3S)-3-hydroxy-L-proline + 2-oxoglutarate + O2 = [ribosomal protein uS12]-(3S)-3,4-dihydroxy-L-proline + succinate + CO2</text>
        <dbReference type="Rhea" id="RHEA:54160"/>
        <dbReference type="Rhea" id="RHEA-COMP:13817"/>
        <dbReference type="Rhea" id="RHEA-COMP:13818"/>
        <dbReference type="ChEBI" id="CHEBI:15379"/>
        <dbReference type="ChEBI" id="CHEBI:16526"/>
        <dbReference type="ChEBI" id="CHEBI:16810"/>
        <dbReference type="ChEBI" id="CHEBI:30031"/>
        <dbReference type="ChEBI" id="CHEBI:85428"/>
        <dbReference type="ChEBI" id="CHEBI:138052"/>
    </reaction>
</comment>
<feature type="region of interest" description="Disordered" evidence="13">
    <location>
        <begin position="625"/>
        <end position="663"/>
    </location>
</feature>
<dbReference type="GO" id="GO:0005634">
    <property type="term" value="C:nucleus"/>
    <property type="evidence" value="ECO:0007669"/>
    <property type="project" value="UniProtKB-SubCell"/>
</dbReference>